<dbReference type="EMBL" id="CP022657">
    <property type="protein sequence ID" value="ASS76857.1"/>
    <property type="molecule type" value="Genomic_DNA"/>
</dbReference>
<protein>
    <submittedName>
        <fullName evidence="1">Uncharacterized protein</fullName>
    </submittedName>
</protein>
<proteinExistence type="predicted"/>
<evidence type="ECO:0000313" key="1">
    <source>
        <dbReference type="EMBL" id="ASS76857.1"/>
    </source>
</evidence>
<dbReference type="RefSeq" id="WP_094238084.1">
    <property type="nucleotide sequence ID" value="NZ_CP022657.1"/>
</dbReference>
<organism evidence="1 2">
    <name type="scientific">Tumebacillus algifaecis</name>
    <dbReference type="NCBI Taxonomy" id="1214604"/>
    <lineage>
        <taxon>Bacteria</taxon>
        <taxon>Bacillati</taxon>
        <taxon>Bacillota</taxon>
        <taxon>Bacilli</taxon>
        <taxon>Bacillales</taxon>
        <taxon>Alicyclobacillaceae</taxon>
        <taxon>Tumebacillus</taxon>
    </lineage>
</organism>
<sequence length="128" mass="14869">MTQNGLRDALEKCKESIRRITKPIADQFFPPLNRLTDEQKRTFSREWNSLFDGLAAQGWRIEWINGELNISKAEYRIRASLDHGRLVMALGRVRSDQSFEGTDESARTVLFFWTLGLDGYLQREEESA</sequence>
<name>A0A223D5U3_9BACL</name>
<dbReference type="Proteomes" id="UP000214688">
    <property type="component" value="Chromosome"/>
</dbReference>
<evidence type="ECO:0000313" key="2">
    <source>
        <dbReference type="Proteomes" id="UP000214688"/>
    </source>
</evidence>
<keyword evidence="2" id="KW-1185">Reference proteome</keyword>
<gene>
    <name evidence="1" type="ORF">CIG75_19180</name>
</gene>
<dbReference type="AlphaFoldDB" id="A0A223D5U3"/>
<accession>A0A223D5U3</accession>
<dbReference type="KEGG" id="tab:CIG75_19180"/>
<reference evidence="1 2" key="1">
    <citation type="journal article" date="2015" name="Int. J. Syst. Evol. Microbiol.">
        <title>Tumebacillus algifaecis sp. nov., isolated from decomposing algal scum.</title>
        <authorList>
            <person name="Wu Y.F."/>
            <person name="Zhang B."/>
            <person name="Xing P."/>
            <person name="Wu Q.L."/>
            <person name="Liu S.J."/>
        </authorList>
    </citation>
    <scope>NUCLEOTIDE SEQUENCE [LARGE SCALE GENOMIC DNA]</scope>
    <source>
        <strain evidence="1 2">THMBR28</strain>
    </source>
</reference>